<protein>
    <submittedName>
        <fullName evidence="1">Uncharacterized protein</fullName>
    </submittedName>
</protein>
<keyword evidence="2" id="KW-1185">Reference proteome</keyword>
<evidence type="ECO:0000313" key="2">
    <source>
        <dbReference type="Proteomes" id="UP001163321"/>
    </source>
</evidence>
<comment type="caution">
    <text evidence="1">The sequence shown here is derived from an EMBL/GenBank/DDBJ whole genome shotgun (WGS) entry which is preliminary data.</text>
</comment>
<name>A0ACC0WTC5_9STRA</name>
<sequence>MTVLVVKQMELLAELHFKLAREHPTAKMEKMVQDWEKTLGRKVQENWPKTFTVNPMGGGVTYQDLTVLERVRGAEYQFTKDDFLRHLG</sequence>
<proteinExistence type="predicted"/>
<gene>
    <name evidence="1" type="ORF">PsorP6_002137</name>
</gene>
<organism evidence="1 2">
    <name type="scientific">Peronosclerospora sorghi</name>
    <dbReference type="NCBI Taxonomy" id="230839"/>
    <lineage>
        <taxon>Eukaryota</taxon>
        <taxon>Sar</taxon>
        <taxon>Stramenopiles</taxon>
        <taxon>Oomycota</taxon>
        <taxon>Peronosporomycetes</taxon>
        <taxon>Peronosporales</taxon>
        <taxon>Peronosporaceae</taxon>
        <taxon>Peronosclerospora</taxon>
    </lineage>
</organism>
<evidence type="ECO:0000313" key="1">
    <source>
        <dbReference type="EMBL" id="KAI9921506.1"/>
    </source>
</evidence>
<dbReference type="EMBL" id="CM047580">
    <property type="protein sequence ID" value="KAI9921506.1"/>
    <property type="molecule type" value="Genomic_DNA"/>
</dbReference>
<reference evidence="1 2" key="1">
    <citation type="journal article" date="2022" name="bioRxiv">
        <title>The genome of the oomycete Peronosclerospora sorghi, a cosmopolitan pathogen of maize and sorghum, is inflated with dispersed pseudogenes.</title>
        <authorList>
            <person name="Fletcher K."/>
            <person name="Martin F."/>
            <person name="Isakeit T."/>
            <person name="Cavanaugh K."/>
            <person name="Magill C."/>
            <person name="Michelmore R."/>
        </authorList>
    </citation>
    <scope>NUCLEOTIDE SEQUENCE [LARGE SCALE GENOMIC DNA]</scope>
    <source>
        <strain evidence="1">P6</strain>
    </source>
</reference>
<dbReference type="Proteomes" id="UP001163321">
    <property type="component" value="Chromosome 1"/>
</dbReference>
<accession>A0ACC0WTC5</accession>